<reference evidence="2 6" key="1">
    <citation type="journal article" date="2014" name="Nat. Genet.">
        <title>Genome and transcriptome of the porcine whipworm Trichuris suis.</title>
        <authorList>
            <person name="Jex A.R."/>
            <person name="Nejsum P."/>
            <person name="Schwarz E.M."/>
            <person name="Hu L."/>
            <person name="Young N.D."/>
            <person name="Hall R.S."/>
            <person name="Korhonen P.K."/>
            <person name="Liao S."/>
            <person name="Thamsborg S."/>
            <person name="Xia J."/>
            <person name="Xu P."/>
            <person name="Wang S."/>
            <person name="Scheerlinck J.P."/>
            <person name="Hofmann A."/>
            <person name="Sternberg P.W."/>
            <person name="Wang J."/>
            <person name="Gasser R.B."/>
        </authorList>
    </citation>
    <scope>NUCLEOTIDE SEQUENCE [LARGE SCALE GENOMIC DNA]</scope>
    <source>
        <strain evidence="5">DCEP-RM93F</strain>
        <strain evidence="2">DCEP-RM93M</strain>
    </source>
</reference>
<evidence type="ECO:0000313" key="6">
    <source>
        <dbReference type="Proteomes" id="UP000030764"/>
    </source>
</evidence>
<sequence length="170" mass="19160">MEKDSGPARENSTESSRQPGNPISKATELMKYLHMEEYAGSAALAQMIFQVALMLSSSLTSMSRALKVAKACPPKFQETFRSLYATAKRALDLVEENKQLPAPQRERNILSVELLLIVEKALEFLEDPFTMLTDQTLAEEAAELISCKLTQVELAQFRCMKNLREEEENK</sequence>
<evidence type="ECO:0000256" key="1">
    <source>
        <dbReference type="SAM" id="MobiDB-lite"/>
    </source>
</evidence>
<organism evidence="2 6">
    <name type="scientific">Trichuris suis</name>
    <name type="common">pig whipworm</name>
    <dbReference type="NCBI Taxonomy" id="68888"/>
    <lineage>
        <taxon>Eukaryota</taxon>
        <taxon>Metazoa</taxon>
        <taxon>Ecdysozoa</taxon>
        <taxon>Nematoda</taxon>
        <taxon>Enoplea</taxon>
        <taxon>Dorylaimia</taxon>
        <taxon>Trichinellida</taxon>
        <taxon>Trichuridae</taxon>
        <taxon>Trichuris</taxon>
    </lineage>
</organism>
<dbReference type="Proteomes" id="UP000030764">
    <property type="component" value="Unassembled WGS sequence"/>
</dbReference>
<feature type="region of interest" description="Disordered" evidence="1">
    <location>
        <begin position="1"/>
        <end position="23"/>
    </location>
</feature>
<dbReference type="EMBL" id="KL363184">
    <property type="protein sequence ID" value="KFD58460.1"/>
    <property type="molecule type" value="Genomic_DNA"/>
</dbReference>
<evidence type="ECO:0000313" key="4">
    <source>
        <dbReference type="EMBL" id="KFD58460.1"/>
    </source>
</evidence>
<dbReference type="AlphaFoldDB" id="A0A085LK07"/>
<protein>
    <submittedName>
        <fullName evidence="2">Uncharacterized protein</fullName>
    </submittedName>
</protein>
<keyword evidence="6" id="KW-1185">Reference proteome</keyword>
<evidence type="ECO:0000313" key="3">
    <source>
        <dbReference type="EMBL" id="KFD48037.1"/>
    </source>
</evidence>
<evidence type="ECO:0000313" key="5">
    <source>
        <dbReference type="EMBL" id="KFD61096.1"/>
    </source>
</evidence>
<dbReference type="EMBL" id="KL363571">
    <property type="protein sequence ID" value="KFD45303.1"/>
    <property type="molecule type" value="Genomic_DNA"/>
</dbReference>
<evidence type="ECO:0000313" key="2">
    <source>
        <dbReference type="EMBL" id="KFD45303.1"/>
    </source>
</evidence>
<name>A0A085LK07_9BILA</name>
<dbReference type="EMBL" id="KL363305">
    <property type="protein sequence ID" value="KFD48037.1"/>
    <property type="molecule type" value="Genomic_DNA"/>
</dbReference>
<accession>A0A085LK07</accession>
<proteinExistence type="predicted"/>
<dbReference type="Proteomes" id="UP000030758">
    <property type="component" value="Unassembled WGS sequence"/>
</dbReference>
<dbReference type="EMBL" id="KL367636">
    <property type="protein sequence ID" value="KFD61096.1"/>
    <property type="molecule type" value="Genomic_DNA"/>
</dbReference>
<gene>
    <name evidence="4" type="ORF">M513_00686</name>
    <name evidence="3" type="ORF">M513_11057</name>
    <name evidence="2" type="ORF">M513_13820</name>
    <name evidence="5" type="ORF">M514_26738</name>
</gene>